<feature type="compositionally biased region" description="Basic and acidic residues" evidence="1">
    <location>
        <begin position="9"/>
        <end position="20"/>
    </location>
</feature>
<evidence type="ECO:0008006" key="4">
    <source>
        <dbReference type="Google" id="ProtNLM"/>
    </source>
</evidence>
<dbReference type="InterPro" id="IPR036388">
    <property type="entry name" value="WH-like_DNA-bd_sf"/>
</dbReference>
<organism evidence="2 3">
    <name type="scientific">Sphingomonas taxi</name>
    <dbReference type="NCBI Taxonomy" id="1549858"/>
    <lineage>
        <taxon>Bacteria</taxon>
        <taxon>Pseudomonadati</taxon>
        <taxon>Pseudomonadota</taxon>
        <taxon>Alphaproteobacteria</taxon>
        <taxon>Sphingomonadales</taxon>
        <taxon>Sphingomonadaceae</taxon>
        <taxon>Sphingomonas</taxon>
    </lineage>
</organism>
<protein>
    <recommendedName>
        <fullName evidence="4">MarR family transcriptional regulator</fullName>
    </recommendedName>
</protein>
<dbReference type="AlphaFoldDB" id="A0A097EHV4"/>
<dbReference type="STRING" id="1549858.MC45_13105"/>
<proteinExistence type="predicted"/>
<evidence type="ECO:0000313" key="2">
    <source>
        <dbReference type="EMBL" id="AIT07146.1"/>
    </source>
</evidence>
<dbReference type="eggNOG" id="COG1846">
    <property type="taxonomic scope" value="Bacteria"/>
</dbReference>
<dbReference type="InterPro" id="IPR036390">
    <property type="entry name" value="WH_DNA-bd_sf"/>
</dbReference>
<feature type="region of interest" description="Disordered" evidence="1">
    <location>
        <begin position="1"/>
        <end position="20"/>
    </location>
</feature>
<dbReference type="HOGENOM" id="CLU_066639_0_0_5"/>
<dbReference type="KEGG" id="stax:MC45_13105"/>
<evidence type="ECO:0000256" key="1">
    <source>
        <dbReference type="SAM" id="MobiDB-lite"/>
    </source>
</evidence>
<accession>A0A097EHV4</accession>
<dbReference type="SUPFAM" id="SSF46785">
    <property type="entry name" value="Winged helix' DNA-binding domain"/>
    <property type="match status" value="1"/>
</dbReference>
<feature type="region of interest" description="Disordered" evidence="1">
    <location>
        <begin position="149"/>
        <end position="171"/>
    </location>
</feature>
<dbReference type="EMBL" id="CP009571">
    <property type="protein sequence ID" value="AIT07146.1"/>
    <property type="molecule type" value="Genomic_DNA"/>
</dbReference>
<feature type="compositionally biased region" description="Basic and acidic residues" evidence="1">
    <location>
        <begin position="156"/>
        <end position="171"/>
    </location>
</feature>
<dbReference type="Proteomes" id="UP000033200">
    <property type="component" value="Chromosome"/>
</dbReference>
<keyword evidence="3" id="KW-1185">Reference proteome</keyword>
<gene>
    <name evidence="2" type="ORF">MC45_13105</name>
</gene>
<evidence type="ECO:0000313" key="3">
    <source>
        <dbReference type="Proteomes" id="UP000033200"/>
    </source>
</evidence>
<reference evidence="2 3" key="1">
    <citation type="submission" date="2014-09" db="EMBL/GenBank/DDBJ databases">
        <title>Using Illumina technology Improving SMRT sequencing Genome Assembly by RASTools.</title>
        <authorList>
            <person name="Zhou Y."/>
            <person name="Ma T."/>
            <person name="Liu T."/>
        </authorList>
    </citation>
    <scope>NUCLEOTIDE SEQUENCE [LARGE SCALE GENOMIC DNA]</scope>
    <source>
        <strain evidence="2 3">ATCC 55669</strain>
    </source>
</reference>
<name>A0A097EHV4_9SPHN</name>
<sequence length="337" mass="36862">MGITTLADAKTERRPARPYGDRGHPMLLIADATAAAPFHAAIDAVGARLLQRIGWAEVAGLLPRLGGRPVFAVEARDVAAATLDAVLPLLADHLAAEEGRAVLALATAQIDLVARHLLGERIELLCDPSPAQRVVALAEACRRMPPTLQEGLSDTVRSDREPFLHPGRESDEERLRRLTDGMARISRFAADFVHNQPVTGASELGDRRTRFDGEPAIGHAVRPQDVRRVIHRRQLRSKFFGQFGGEALFEDPAWDMLLDLFAAELEGVQVSVSSLCIAAGVAPTTALRWIAKMTEMELFIRHPDPADRRRAFMTLSPRASEAMQAYMIALRKIEAAG</sequence>
<dbReference type="Gene3D" id="1.10.10.10">
    <property type="entry name" value="Winged helix-like DNA-binding domain superfamily/Winged helix DNA-binding domain"/>
    <property type="match status" value="1"/>
</dbReference>